<gene>
    <name evidence="1" type="ORF">Lbir_2966</name>
    <name evidence="2" type="ORF">NCTC12437_00688</name>
</gene>
<dbReference type="EMBL" id="UGNW01000001">
    <property type="protein sequence ID" value="STX30921.1"/>
    <property type="molecule type" value="Genomic_DNA"/>
</dbReference>
<sequence>MPYYVATVSAKWLKENTVIYSFAPVEDKPFSDQEMTHASVLDKNGENGNTGSPLKQVQGFFDLFCMYSAPISFPIAYRTFKKENAYLELSFDHPFSMRLGAYGDENQQFKEPLQLTLRENDHVEQVGIEGQETVTLHLLTIRDLGGDGILNLRRGAFFNNQRQVDSFNNQFGNLRAYFGSEIFRNYKIHICISEIGQEEYFKFDKNMLERLVKRYNAEDQHIEKVFQEVARITPAEQRQMLLDLSDRLRIPADEQNVSRENQTINQIRNRIVNYRTNHVGNIVGNYHQDILSDTVSYVFTGLSGTHSLAPDNSPWQLIVFPPGIGMSLIERHFRQTLNYSHQLIELAEQERIIPLVLHIPTPVFEKTFMAEIQTTTDFKNVRYAEKGDTYRVQFAEGILASAIDRNLPKTIEAIKNYKPNQPPSRWGAFFKAMVGWKDNEASPERTPSLNNNR</sequence>
<proteinExistence type="predicted"/>
<protein>
    <submittedName>
        <fullName evidence="2">Uncharacterized protein</fullName>
    </submittedName>
</protein>
<accession>A0A378I8G5</accession>
<evidence type="ECO:0000313" key="2">
    <source>
        <dbReference type="EMBL" id="STX30921.1"/>
    </source>
</evidence>
<keyword evidence="3" id="KW-1185">Reference proteome</keyword>
<dbReference type="Proteomes" id="UP000255066">
    <property type="component" value="Unassembled WGS sequence"/>
</dbReference>
<dbReference type="OrthoDB" id="9945796at2"/>
<dbReference type="Proteomes" id="UP000054735">
    <property type="component" value="Unassembled WGS sequence"/>
</dbReference>
<evidence type="ECO:0000313" key="1">
    <source>
        <dbReference type="EMBL" id="KTC68364.1"/>
    </source>
</evidence>
<name>A0A378I8G5_9GAMM</name>
<reference evidence="2 4" key="2">
    <citation type="submission" date="2018-06" db="EMBL/GenBank/DDBJ databases">
        <authorList>
            <consortium name="Pathogen Informatics"/>
            <person name="Doyle S."/>
        </authorList>
    </citation>
    <scope>NUCLEOTIDE SEQUENCE [LARGE SCALE GENOMIC DNA]</scope>
    <source>
        <strain evidence="2 4">NCTC12437</strain>
    </source>
</reference>
<evidence type="ECO:0000313" key="3">
    <source>
        <dbReference type="Proteomes" id="UP000054735"/>
    </source>
</evidence>
<dbReference type="EMBL" id="LNXT01000048">
    <property type="protein sequence ID" value="KTC68364.1"/>
    <property type="molecule type" value="Genomic_DNA"/>
</dbReference>
<organism evidence="2 4">
    <name type="scientific">Legionella birminghamensis</name>
    <dbReference type="NCBI Taxonomy" id="28083"/>
    <lineage>
        <taxon>Bacteria</taxon>
        <taxon>Pseudomonadati</taxon>
        <taxon>Pseudomonadota</taxon>
        <taxon>Gammaproteobacteria</taxon>
        <taxon>Legionellales</taxon>
        <taxon>Legionellaceae</taxon>
        <taxon>Legionella</taxon>
    </lineage>
</organism>
<dbReference type="RefSeq" id="WP_058524932.1">
    <property type="nucleotide sequence ID" value="NZ_CAAAHV010000010.1"/>
</dbReference>
<reference evidence="1 3" key="1">
    <citation type="submission" date="2015-11" db="EMBL/GenBank/DDBJ databases">
        <title>Genomic analysis of 38 Legionella species identifies large and diverse effector repertoires.</title>
        <authorList>
            <person name="Burstein D."/>
            <person name="Amaro F."/>
            <person name="Zusman T."/>
            <person name="Lifshitz Z."/>
            <person name="Cohen O."/>
            <person name="Gilbert J.A."/>
            <person name="Pupko T."/>
            <person name="Shuman H.A."/>
            <person name="Segal G."/>
        </authorList>
    </citation>
    <scope>NUCLEOTIDE SEQUENCE [LARGE SCALE GENOMIC DNA]</scope>
    <source>
        <strain evidence="1 3">CDC#1407-AL-14</strain>
    </source>
</reference>
<evidence type="ECO:0000313" key="4">
    <source>
        <dbReference type="Proteomes" id="UP000255066"/>
    </source>
</evidence>
<dbReference type="AlphaFoldDB" id="A0A378I8G5"/>